<dbReference type="Proteomes" id="UP000316759">
    <property type="component" value="Unassembled WGS sequence"/>
</dbReference>
<feature type="compositionally biased region" description="Polar residues" evidence="1">
    <location>
        <begin position="1210"/>
        <end position="1227"/>
    </location>
</feature>
<feature type="compositionally biased region" description="Polar residues" evidence="1">
    <location>
        <begin position="1174"/>
        <end position="1197"/>
    </location>
</feature>
<feature type="region of interest" description="Disordered" evidence="1">
    <location>
        <begin position="200"/>
        <end position="241"/>
    </location>
</feature>
<organism evidence="3 4">
    <name type="scientific">Fasciola gigantica</name>
    <name type="common">Giant liver fluke</name>
    <dbReference type="NCBI Taxonomy" id="46835"/>
    <lineage>
        <taxon>Eukaryota</taxon>
        <taxon>Metazoa</taxon>
        <taxon>Spiralia</taxon>
        <taxon>Lophotrochozoa</taxon>
        <taxon>Platyhelminthes</taxon>
        <taxon>Trematoda</taxon>
        <taxon>Digenea</taxon>
        <taxon>Plagiorchiida</taxon>
        <taxon>Echinostomata</taxon>
        <taxon>Echinostomatoidea</taxon>
        <taxon>Fasciolidae</taxon>
        <taxon>Fasciola</taxon>
    </lineage>
</organism>
<dbReference type="EMBL" id="SUNJ01004919">
    <property type="protein sequence ID" value="TPP64054.1"/>
    <property type="molecule type" value="Genomic_DNA"/>
</dbReference>
<feature type="compositionally biased region" description="Basic and acidic residues" evidence="1">
    <location>
        <begin position="1126"/>
        <end position="1137"/>
    </location>
</feature>
<evidence type="ECO:0000256" key="1">
    <source>
        <dbReference type="SAM" id="MobiDB-lite"/>
    </source>
</evidence>
<feature type="transmembrane region" description="Helical" evidence="2">
    <location>
        <begin position="766"/>
        <end position="792"/>
    </location>
</feature>
<keyword evidence="2" id="KW-0472">Membrane</keyword>
<feature type="compositionally biased region" description="Basic residues" evidence="1">
    <location>
        <begin position="271"/>
        <end position="288"/>
    </location>
</feature>
<feature type="region of interest" description="Disordered" evidence="1">
    <location>
        <begin position="359"/>
        <end position="378"/>
    </location>
</feature>
<feature type="transmembrane region" description="Helical" evidence="2">
    <location>
        <begin position="721"/>
        <end position="745"/>
    </location>
</feature>
<feature type="region of interest" description="Disordered" evidence="1">
    <location>
        <begin position="1104"/>
        <end position="1150"/>
    </location>
</feature>
<reference evidence="3 4" key="1">
    <citation type="submission" date="2019-04" db="EMBL/GenBank/DDBJ databases">
        <title>Annotation for the trematode Fasciola gigantica.</title>
        <authorList>
            <person name="Choi Y.-J."/>
        </authorList>
    </citation>
    <scope>NUCLEOTIDE SEQUENCE [LARGE SCALE GENOMIC DNA]</scope>
    <source>
        <strain evidence="3">Uganda_cow_1</strain>
    </source>
</reference>
<comment type="caution">
    <text evidence="3">The sequence shown here is derived from an EMBL/GenBank/DDBJ whole genome shotgun (WGS) entry which is preliminary data.</text>
</comment>
<keyword evidence="2" id="KW-0812">Transmembrane</keyword>
<feature type="compositionally biased region" description="Basic and acidic residues" evidence="1">
    <location>
        <begin position="58"/>
        <end position="69"/>
    </location>
</feature>
<evidence type="ECO:0000313" key="4">
    <source>
        <dbReference type="Proteomes" id="UP000316759"/>
    </source>
</evidence>
<feature type="region of interest" description="Disordered" evidence="1">
    <location>
        <begin position="1174"/>
        <end position="1227"/>
    </location>
</feature>
<evidence type="ECO:0000313" key="3">
    <source>
        <dbReference type="EMBL" id="TPP64054.1"/>
    </source>
</evidence>
<name>A0A504YRQ2_FASGI</name>
<proteinExistence type="predicted"/>
<dbReference type="OrthoDB" id="6269290at2759"/>
<feature type="transmembrane region" description="Helical" evidence="2">
    <location>
        <begin position="157"/>
        <end position="181"/>
    </location>
</feature>
<feature type="compositionally biased region" description="Polar residues" evidence="1">
    <location>
        <begin position="453"/>
        <end position="464"/>
    </location>
</feature>
<feature type="transmembrane region" description="Helical" evidence="2">
    <location>
        <begin position="491"/>
        <end position="514"/>
    </location>
</feature>
<keyword evidence="4" id="KW-1185">Reference proteome</keyword>
<feature type="region of interest" description="Disordered" evidence="1">
    <location>
        <begin position="271"/>
        <end position="293"/>
    </location>
</feature>
<dbReference type="AlphaFoldDB" id="A0A504YRQ2"/>
<feature type="compositionally biased region" description="Polar residues" evidence="1">
    <location>
        <begin position="201"/>
        <end position="217"/>
    </location>
</feature>
<evidence type="ECO:0000256" key="2">
    <source>
        <dbReference type="SAM" id="Phobius"/>
    </source>
</evidence>
<feature type="region of interest" description="Disordered" evidence="1">
    <location>
        <begin position="444"/>
        <end position="464"/>
    </location>
</feature>
<feature type="transmembrane region" description="Helical" evidence="2">
    <location>
        <begin position="559"/>
        <end position="579"/>
    </location>
</feature>
<accession>A0A504YRQ2</accession>
<sequence>MPKIIGSTEKLPPFAYWASTGRFNLTALLQTGRFYLDESGLLVAPNGTRYRIPSGPPEGRKPLRPDRPAVNRPEVVTLEGDLFSSEQQDSSKLGYWSLTKSPKFHDDSRQSDALFSGKLTVNTWNHSKTNLGKPALLEIGGNTVPIEMVTNQLDWNVILLTVILSSIALVCNLALVVFFAWKISRFRVTSPSHIHYLSPQKGHSNPLITLPPSSKESNSPERYRSLRNRVSSSADPTRLIKPTYESKSGTHATHMLDRDPRSFHTRFSRRYKHRRGRRRRPTAVRHHGPSYQERDPLVGERISLHRNPKSRILHTDMSLLGDLGPAAPFLNTIDRVEIGSSSGGSWQVVVSDGMISETTADEEDDGDGNTTTGGDSVTNSVIMHTDRQQIALSKTSDSRQKFIRCDSTPDDIGRRTELGLMMTSVDGHRLMRTDTKRIRLDTIRSDHLPHSEGATSASNSDSFCSTSQRQSQTVFLNDFRTTGTIQVCHSLGIHFGFLGLILSLIQLIVVCSALSRRMFDSTSSSLSNAPRTESYLSELLCVMATSLAADTLLCARQYVLGAILFVFWTSWFMSIFGPIPRGNVQTTMSSFCSFKQNGLEEREERNCATDSSRRQQGYAYLTLTHSLPWALAAGTALLITFGLPSNVDDIAVSFRGQIELNLFFHGLHSLLICQADPRHSSRMPNQTPDPIIVNDRTSLVTRNVSINSMAVPIAPQHSLSWSLLILIPLCIHVSMCLIFAIMIRLRMQRTREVKYMTHYTTVTSRIVFCVSGALLTLISLEYLSCAVPVIWSMFTLTRSAVGGAEQTRSSPYVHRLILFHLLMDPWLVTFLIRPVMEQMVAHLNQSSDNDRPPHSELSLPPWVNHLRVRKKLRNDICHPGEIGTNRRHVQSSVGLMGCLPLSNRISTTDSRALTVPTNGQAMLMSCVPSTNFYVSPIQTLPHSTGLDTGLFVPLDDHAVRLTPSQSDAIAMDRYHLGQASLPMPMNFTKPTHSLALRTMTSGQPNSSLEFNTNIFPQLCEHHQKLLEEHYAVRLPGSDNPTGPASTAAIITTDNSTSKMVATTSYTGQLRAFGQVPRINPASLKYTDSLLMKPIIRHTSEDSCAVSVSAPESSTDTRLAHYSYPPVERHSPSSDDPSKFLPGRPPGGQSQATAAVMAAAAAAVAAQAGTISRSNVKHTGTVTPASTHSQLLPSQQPCKQEIINELKNPPLHSNLSSSEQRDPSISLQ</sequence>
<protein>
    <submittedName>
        <fullName evidence="3">Uncharacterized protein</fullName>
    </submittedName>
</protein>
<feature type="transmembrane region" description="Helical" evidence="2">
    <location>
        <begin position="618"/>
        <end position="643"/>
    </location>
</feature>
<gene>
    <name evidence="3" type="ORF">FGIG_01446</name>
</gene>
<feature type="region of interest" description="Disordered" evidence="1">
    <location>
        <begin position="47"/>
        <end position="70"/>
    </location>
</feature>
<keyword evidence="2" id="KW-1133">Transmembrane helix</keyword>